<accession>A0AAN8K3J5</accession>
<dbReference type="Gene3D" id="3.10.10.10">
    <property type="entry name" value="HIV Type 1 Reverse Transcriptase, subunit A, domain 1"/>
    <property type="match status" value="1"/>
</dbReference>
<dbReference type="CDD" id="cd01647">
    <property type="entry name" value="RT_LTR"/>
    <property type="match status" value="1"/>
</dbReference>
<dbReference type="Proteomes" id="UP001347796">
    <property type="component" value="Unassembled WGS sequence"/>
</dbReference>
<proteinExistence type="predicted"/>
<gene>
    <name evidence="2" type="ORF">SNE40_006359</name>
</gene>
<sequence>MEFQDVFKSPEGQLGKTNLIEHEINIQNAQPIKQPQRKVPNSVRKVNEKEIDKMLDDNIIRQSDSPWSSTICLVLKKDGTRHDSYPLPEIGQPLESLGGSKFFSTLDLASGYWQIQVAESYKPQTAFATHNGLYEFNFVPFGLTNAPTTFQRLMELI</sequence>
<name>A0AAN8K3J5_PATCE</name>
<evidence type="ECO:0000313" key="2">
    <source>
        <dbReference type="EMBL" id="KAK6183754.1"/>
    </source>
</evidence>
<dbReference type="PANTHER" id="PTHR24559:SF435">
    <property type="entry name" value="RIBONUCLEASE H"/>
    <property type="match status" value="1"/>
</dbReference>
<evidence type="ECO:0000313" key="3">
    <source>
        <dbReference type="Proteomes" id="UP001347796"/>
    </source>
</evidence>
<dbReference type="InterPro" id="IPR053134">
    <property type="entry name" value="RNA-dir_DNA_polymerase"/>
</dbReference>
<dbReference type="PANTHER" id="PTHR24559">
    <property type="entry name" value="TRANSPOSON TY3-I GAG-POL POLYPROTEIN"/>
    <property type="match status" value="1"/>
</dbReference>
<comment type="caution">
    <text evidence="2">The sequence shown here is derived from an EMBL/GenBank/DDBJ whole genome shotgun (WGS) entry which is preliminary data.</text>
</comment>
<dbReference type="InterPro" id="IPR000477">
    <property type="entry name" value="RT_dom"/>
</dbReference>
<keyword evidence="3" id="KW-1185">Reference proteome</keyword>
<feature type="domain" description="Reverse transcriptase" evidence="1">
    <location>
        <begin position="75"/>
        <end position="155"/>
    </location>
</feature>
<dbReference type="InterPro" id="IPR043502">
    <property type="entry name" value="DNA/RNA_pol_sf"/>
</dbReference>
<dbReference type="Pfam" id="PF00078">
    <property type="entry name" value="RVT_1"/>
    <property type="match status" value="1"/>
</dbReference>
<dbReference type="EMBL" id="JAZGQO010000006">
    <property type="protein sequence ID" value="KAK6183754.1"/>
    <property type="molecule type" value="Genomic_DNA"/>
</dbReference>
<dbReference type="AlphaFoldDB" id="A0AAN8K3J5"/>
<dbReference type="SUPFAM" id="SSF56672">
    <property type="entry name" value="DNA/RNA polymerases"/>
    <property type="match status" value="1"/>
</dbReference>
<evidence type="ECO:0000259" key="1">
    <source>
        <dbReference type="Pfam" id="PF00078"/>
    </source>
</evidence>
<reference evidence="2 3" key="1">
    <citation type="submission" date="2024-01" db="EMBL/GenBank/DDBJ databases">
        <title>The genome of the rayed Mediterranean limpet Patella caerulea (Linnaeus, 1758).</title>
        <authorList>
            <person name="Anh-Thu Weber A."/>
            <person name="Halstead-Nussloch G."/>
        </authorList>
    </citation>
    <scope>NUCLEOTIDE SEQUENCE [LARGE SCALE GENOMIC DNA]</scope>
    <source>
        <strain evidence="2">AATW-2023a</strain>
        <tissue evidence="2">Whole specimen</tissue>
    </source>
</reference>
<organism evidence="2 3">
    <name type="scientific">Patella caerulea</name>
    <name type="common">Rayed Mediterranean limpet</name>
    <dbReference type="NCBI Taxonomy" id="87958"/>
    <lineage>
        <taxon>Eukaryota</taxon>
        <taxon>Metazoa</taxon>
        <taxon>Spiralia</taxon>
        <taxon>Lophotrochozoa</taxon>
        <taxon>Mollusca</taxon>
        <taxon>Gastropoda</taxon>
        <taxon>Patellogastropoda</taxon>
        <taxon>Patelloidea</taxon>
        <taxon>Patellidae</taxon>
        <taxon>Patella</taxon>
    </lineage>
</organism>
<protein>
    <recommendedName>
        <fullName evidence="1">Reverse transcriptase domain-containing protein</fullName>
    </recommendedName>
</protein>